<evidence type="ECO:0000313" key="2">
    <source>
        <dbReference type="EMBL" id="MPV37133.1"/>
    </source>
</evidence>
<feature type="signal peptide" evidence="1">
    <location>
        <begin position="1"/>
        <end position="21"/>
    </location>
</feature>
<gene>
    <name evidence="2" type="ORF">GB881_08725</name>
</gene>
<dbReference type="EMBL" id="WHPC01000027">
    <property type="protein sequence ID" value="MPV37133.1"/>
    <property type="molecule type" value="Genomic_DNA"/>
</dbReference>
<protein>
    <submittedName>
        <fullName evidence="2">Extracellular solute-binding protein</fullName>
    </submittedName>
</protein>
<dbReference type="Proteomes" id="UP000437709">
    <property type="component" value="Unassembled WGS sequence"/>
</dbReference>
<reference evidence="2 3" key="1">
    <citation type="submission" date="2019-10" db="EMBL/GenBank/DDBJ databases">
        <title>Georgenia wutianyii sp. nov. and Georgenia yuyongxinii sp. nov. isolated from plateau pika (Ochotona curzoniae) in the Qinghai-Tibet plateau of China.</title>
        <authorList>
            <person name="Tian Z."/>
        </authorList>
    </citation>
    <scope>NUCLEOTIDE SEQUENCE [LARGE SCALE GENOMIC DNA]</scope>
    <source>
        <strain evidence="2 3">JCM 19765</strain>
    </source>
</reference>
<feature type="chain" id="PRO_5039124285" evidence="1">
    <location>
        <begin position="22"/>
        <end position="430"/>
    </location>
</feature>
<dbReference type="InterPro" id="IPR050490">
    <property type="entry name" value="Bact_solute-bd_prot1"/>
</dbReference>
<evidence type="ECO:0000313" key="3">
    <source>
        <dbReference type="Proteomes" id="UP000437709"/>
    </source>
</evidence>
<dbReference type="CDD" id="cd13585">
    <property type="entry name" value="PBP2_TMBP_like"/>
    <property type="match status" value="1"/>
</dbReference>
<proteinExistence type="predicted"/>
<organism evidence="2 3">
    <name type="scientific">Georgenia subflava</name>
    <dbReference type="NCBI Taxonomy" id="1622177"/>
    <lineage>
        <taxon>Bacteria</taxon>
        <taxon>Bacillati</taxon>
        <taxon>Actinomycetota</taxon>
        <taxon>Actinomycetes</taxon>
        <taxon>Micrococcales</taxon>
        <taxon>Bogoriellaceae</taxon>
        <taxon>Georgenia</taxon>
    </lineage>
</organism>
<comment type="caution">
    <text evidence="2">The sequence shown here is derived from an EMBL/GenBank/DDBJ whole genome shotgun (WGS) entry which is preliminary data.</text>
</comment>
<dbReference type="PROSITE" id="PS51257">
    <property type="entry name" value="PROKAR_LIPOPROTEIN"/>
    <property type="match status" value="1"/>
</dbReference>
<dbReference type="SUPFAM" id="SSF53850">
    <property type="entry name" value="Periplasmic binding protein-like II"/>
    <property type="match status" value="1"/>
</dbReference>
<sequence length="430" mass="45321">MNKRGASIAASLTAGVLVLSACGGGGDDGGSGAEPTGPISLEFQSLSDQPAAIEATESIVDQWNTDNPDVQVEIVPAGWDGIYDKLITQFNGGAAPDIIHYEAASIVPFARDGYLADLSEWMDEDFASDVPEGIMETVTVDGEVIAYPTELQSYMVFANRTLLEEAGVEIPTGETMAWDELREIAQATTTDGTYGLGWGLKSPTAAFMTMGPTFGGTYFEGTGADAELKVDEGELAIPELVNAMNTEDGSILPVSLTQSGSEVLASFYAGEIAMTMQGSFQAANIATDAPEGFDWVVLPPLEGPAGAGQAANPQTLSVNIDSEYPEQAAEFLNFFTQPENLAALNEADALIPASGSAQDLMAENLSGEQGWDVILSSGQHFTDAPYLFVDLYAQWKDTVATPAFQRFLAGEIDSAGLAEELQAGWDEISA</sequence>
<dbReference type="Pfam" id="PF01547">
    <property type="entry name" value="SBP_bac_1"/>
    <property type="match status" value="1"/>
</dbReference>
<dbReference type="InterPro" id="IPR006059">
    <property type="entry name" value="SBP"/>
</dbReference>
<keyword evidence="1" id="KW-0732">Signal</keyword>
<keyword evidence="3" id="KW-1185">Reference proteome</keyword>
<dbReference type="AlphaFoldDB" id="A0A6N7EJA2"/>
<dbReference type="RefSeq" id="WP_152195946.1">
    <property type="nucleotide sequence ID" value="NZ_VUKD01000004.1"/>
</dbReference>
<dbReference type="PANTHER" id="PTHR43649:SF30">
    <property type="entry name" value="ABC TRANSPORTER SUBSTRATE-BINDING PROTEIN"/>
    <property type="match status" value="1"/>
</dbReference>
<accession>A0A6N7EJA2</accession>
<dbReference type="OrthoDB" id="3718433at2"/>
<dbReference type="Gene3D" id="3.40.190.10">
    <property type="entry name" value="Periplasmic binding protein-like II"/>
    <property type="match status" value="1"/>
</dbReference>
<evidence type="ECO:0000256" key="1">
    <source>
        <dbReference type="SAM" id="SignalP"/>
    </source>
</evidence>
<dbReference type="PANTHER" id="PTHR43649">
    <property type="entry name" value="ARABINOSE-BINDING PROTEIN-RELATED"/>
    <property type="match status" value="1"/>
</dbReference>
<name>A0A6N7EJA2_9MICO</name>